<sequence>MKKITDPAPESLMFKPVLIPPDATGEEADVCFTSSLVELYKASESIFEKLENRLNKCQERAENVYRRIGTINRKVQSLGTVENAKLTYPARYPDLRKSLLTAVFEKNDFDSYVQKPEDKVIFKEDPVSAQTLKEAVIRKKDFGYAFGSGKHLEILKSLKLDDSDAEGCDLIDEDYIYAEKGKRYFESEKYDLETDSLLIYDSVGKAFQGDPFAYKPELGDPFAYKPELGALSVFDFPAVLPKLSGVKKPDLSDDWSLQSIAPSAQVSNTSGTEPQVDLSIPNNIYRRQKLPNQSVKQPESTAKAPEMDLPETISVSSSTPSLPSASLSTPNIPPKTPPSMPVKAPSPPPSFSSQMPQPTVATVSAAPPPPPPPPPPPIILPSLPELPKGRSDLM</sequence>
<reference evidence="2" key="1">
    <citation type="submission" date="2022-11" db="UniProtKB">
        <authorList>
            <consortium name="WormBaseParasite"/>
        </authorList>
    </citation>
    <scope>IDENTIFICATION</scope>
</reference>
<proteinExistence type="predicted"/>
<dbReference type="WBParaSite" id="JU765_v2.g8800.t1">
    <property type="protein sequence ID" value="JU765_v2.g8800.t1"/>
    <property type="gene ID" value="JU765_v2.g8800"/>
</dbReference>
<accession>A0AC34RNV5</accession>
<protein>
    <submittedName>
        <fullName evidence="2">WASH1 WAHD domain-containing protein</fullName>
    </submittedName>
</protein>
<evidence type="ECO:0000313" key="1">
    <source>
        <dbReference type="Proteomes" id="UP000887576"/>
    </source>
</evidence>
<dbReference type="Proteomes" id="UP000887576">
    <property type="component" value="Unplaced"/>
</dbReference>
<name>A0AC34RNV5_9BILA</name>
<organism evidence="1 2">
    <name type="scientific">Panagrolaimus sp. JU765</name>
    <dbReference type="NCBI Taxonomy" id="591449"/>
    <lineage>
        <taxon>Eukaryota</taxon>
        <taxon>Metazoa</taxon>
        <taxon>Ecdysozoa</taxon>
        <taxon>Nematoda</taxon>
        <taxon>Chromadorea</taxon>
        <taxon>Rhabditida</taxon>
        <taxon>Tylenchina</taxon>
        <taxon>Panagrolaimomorpha</taxon>
        <taxon>Panagrolaimoidea</taxon>
        <taxon>Panagrolaimidae</taxon>
        <taxon>Panagrolaimus</taxon>
    </lineage>
</organism>
<evidence type="ECO:0000313" key="2">
    <source>
        <dbReference type="WBParaSite" id="JU765_v2.g8800.t1"/>
    </source>
</evidence>